<accession>A0AAN9UVB3</accession>
<dbReference type="Gene3D" id="3.30.70.1060">
    <property type="entry name" value="Dimeric alpha+beta barrel"/>
    <property type="match status" value="1"/>
</dbReference>
<sequence>MGGTPVKTPPPGKYEWLVVVPDKPGQQQKRLEVRPQHFAGLSKYIETGQFKSGGALLNSKPESDDDPTKFDFYGSTIVVVAESREEVVSILSNDIYTKSGVWDVEKVTWISLFFSFSFCSYLSN</sequence>
<evidence type="ECO:0000259" key="1">
    <source>
        <dbReference type="Pfam" id="PF03795"/>
    </source>
</evidence>
<name>A0AAN9UVB3_9PEZI</name>
<dbReference type="SUPFAM" id="SSF54909">
    <property type="entry name" value="Dimeric alpha+beta barrel"/>
    <property type="match status" value="1"/>
</dbReference>
<reference evidence="2 3" key="1">
    <citation type="submission" date="2024-02" db="EMBL/GenBank/DDBJ databases">
        <title>De novo assembly and annotation of 12 fungi associated with fruit tree decline syndrome in Ontario, Canada.</title>
        <authorList>
            <person name="Sulman M."/>
            <person name="Ellouze W."/>
            <person name="Ilyukhin E."/>
        </authorList>
    </citation>
    <scope>NUCLEOTIDE SEQUENCE [LARGE SCALE GENOMIC DNA]</scope>
    <source>
        <strain evidence="2 3">M11/M66-122</strain>
    </source>
</reference>
<evidence type="ECO:0000313" key="2">
    <source>
        <dbReference type="EMBL" id="KAK7754843.1"/>
    </source>
</evidence>
<dbReference type="Pfam" id="PF03795">
    <property type="entry name" value="YCII"/>
    <property type="match status" value="1"/>
</dbReference>
<gene>
    <name evidence="2" type="ORF">SLS62_003157</name>
</gene>
<keyword evidence="3" id="KW-1185">Reference proteome</keyword>
<dbReference type="PANTHER" id="PTHR33606:SF3">
    <property type="entry name" value="PROTEIN YCII"/>
    <property type="match status" value="1"/>
</dbReference>
<comment type="caution">
    <text evidence="2">The sequence shown here is derived from an EMBL/GenBank/DDBJ whole genome shotgun (WGS) entry which is preliminary data.</text>
</comment>
<proteinExistence type="predicted"/>
<feature type="domain" description="YCII-related" evidence="1">
    <location>
        <begin position="16"/>
        <end position="107"/>
    </location>
</feature>
<evidence type="ECO:0000313" key="3">
    <source>
        <dbReference type="Proteomes" id="UP001320420"/>
    </source>
</evidence>
<dbReference type="InterPro" id="IPR005545">
    <property type="entry name" value="YCII"/>
</dbReference>
<dbReference type="EMBL" id="JAKJXP020000017">
    <property type="protein sequence ID" value="KAK7754843.1"/>
    <property type="molecule type" value="Genomic_DNA"/>
</dbReference>
<protein>
    <recommendedName>
        <fullName evidence="1">YCII-related domain-containing protein</fullName>
    </recommendedName>
</protein>
<dbReference type="PANTHER" id="PTHR33606">
    <property type="entry name" value="PROTEIN YCII"/>
    <property type="match status" value="1"/>
</dbReference>
<dbReference type="AlphaFoldDB" id="A0AAN9UVB3"/>
<organism evidence="2 3">
    <name type="scientific">Diatrype stigma</name>
    <dbReference type="NCBI Taxonomy" id="117547"/>
    <lineage>
        <taxon>Eukaryota</taxon>
        <taxon>Fungi</taxon>
        <taxon>Dikarya</taxon>
        <taxon>Ascomycota</taxon>
        <taxon>Pezizomycotina</taxon>
        <taxon>Sordariomycetes</taxon>
        <taxon>Xylariomycetidae</taxon>
        <taxon>Xylariales</taxon>
        <taxon>Diatrypaceae</taxon>
        <taxon>Diatrype</taxon>
    </lineage>
</organism>
<dbReference type="Proteomes" id="UP001320420">
    <property type="component" value="Unassembled WGS sequence"/>
</dbReference>
<dbReference type="InterPro" id="IPR051807">
    <property type="entry name" value="Sec-metab_biosynth-assoc"/>
</dbReference>
<dbReference type="InterPro" id="IPR011008">
    <property type="entry name" value="Dimeric_a/b-barrel"/>
</dbReference>